<evidence type="ECO:0000256" key="4">
    <source>
        <dbReference type="ARBA" id="ARBA00009567"/>
    </source>
</evidence>
<comment type="subcellular location">
    <subcellularLocation>
        <location evidence="2">Cytoplasm</location>
    </subcellularLocation>
    <subcellularLocation>
        <location evidence="1">Nucleus</location>
    </subcellularLocation>
</comment>
<dbReference type="InterPro" id="IPR019519">
    <property type="entry name" value="Elp5"/>
</dbReference>
<dbReference type="CDD" id="cd19496">
    <property type="entry name" value="Elp5"/>
    <property type="match status" value="1"/>
</dbReference>
<keyword evidence="6" id="KW-0963">Cytoplasm</keyword>
<name>A0A376B4Z9_9ASCO</name>
<keyword evidence="10" id="KW-1185">Reference proteome</keyword>
<dbReference type="Pfam" id="PF10483">
    <property type="entry name" value="Elong_Iki1"/>
    <property type="match status" value="1"/>
</dbReference>
<evidence type="ECO:0000256" key="1">
    <source>
        <dbReference type="ARBA" id="ARBA00004123"/>
    </source>
</evidence>
<dbReference type="Proteomes" id="UP000262825">
    <property type="component" value="Unassembled WGS sequence"/>
</dbReference>
<dbReference type="GO" id="GO:0000049">
    <property type="term" value="F:tRNA binding"/>
    <property type="evidence" value="ECO:0007669"/>
    <property type="project" value="TreeGrafter"/>
</dbReference>
<organism evidence="9 10">
    <name type="scientific">Saccharomycodes ludwigii</name>
    <dbReference type="NCBI Taxonomy" id="36035"/>
    <lineage>
        <taxon>Eukaryota</taxon>
        <taxon>Fungi</taxon>
        <taxon>Dikarya</taxon>
        <taxon>Ascomycota</taxon>
        <taxon>Saccharomycotina</taxon>
        <taxon>Saccharomycetes</taxon>
        <taxon>Saccharomycodales</taxon>
        <taxon>Saccharomycodaceae</taxon>
        <taxon>Saccharomycodes</taxon>
    </lineage>
</organism>
<evidence type="ECO:0000256" key="3">
    <source>
        <dbReference type="ARBA" id="ARBA00005043"/>
    </source>
</evidence>
<dbReference type="OrthoDB" id="166907at2759"/>
<protein>
    <recommendedName>
        <fullName evidence="5">Elongator complex protein 5</fullName>
    </recommendedName>
</protein>
<evidence type="ECO:0000256" key="2">
    <source>
        <dbReference type="ARBA" id="ARBA00004496"/>
    </source>
</evidence>
<evidence type="ECO:0000256" key="5">
    <source>
        <dbReference type="ARBA" id="ARBA00020264"/>
    </source>
</evidence>
<keyword evidence="7" id="KW-0819">tRNA processing</keyword>
<reference evidence="10" key="1">
    <citation type="submission" date="2018-06" db="EMBL/GenBank/DDBJ databases">
        <authorList>
            <person name="Guldener U."/>
        </authorList>
    </citation>
    <scope>NUCLEOTIDE SEQUENCE [LARGE SCALE GENOMIC DNA]</scope>
    <source>
        <strain evidence="10">UTAD17</strain>
    </source>
</reference>
<accession>A0A376B4Z9</accession>
<dbReference type="GO" id="GO:0005829">
    <property type="term" value="C:cytosol"/>
    <property type="evidence" value="ECO:0007669"/>
    <property type="project" value="TreeGrafter"/>
</dbReference>
<sequence length="333" mass="38702">MASTTHNPTVLLKRLFSLKDTSPLYLIIDSMAQTAQTSVLHEIAFHTKNNTHNAKNNVKIIYISFETSNTPSYCDEFIDASRFTSTKELLHVLNSVLENGKKETTDIYRILLIVDSINYINNTEITEFIQAIFSPHTTLCVVYHKDIDENENHTNNPLYHQKHMQSYYPNTLKLLKYIATNIFETFPNLDTNKYVADEEELEACLNDKFIVPRGLNNYQSYNLTLTNKRKSGRSLIFEFVIDSKTHSYINYSDYVRDRKQDRATISDTSMNNQDMFNGLTTFNLNISDKQKRAKEQVELPYLEAQNFNSGGAIVYEFEKDDDYDEEDPYEDPF</sequence>
<dbReference type="InterPro" id="IPR027417">
    <property type="entry name" value="P-loop_NTPase"/>
</dbReference>
<evidence type="ECO:0000256" key="7">
    <source>
        <dbReference type="ARBA" id="ARBA00022694"/>
    </source>
</evidence>
<keyword evidence="8" id="KW-0539">Nucleus</keyword>
<dbReference type="AlphaFoldDB" id="A0A376B4Z9"/>
<dbReference type="UniPathway" id="UPA00988"/>
<comment type="similarity">
    <text evidence="4">Belongs to the ELP5 family.</text>
</comment>
<dbReference type="PANTHER" id="PTHR15641">
    <property type="entry name" value="ELONGATOR COMPLEX PROTEIN 5"/>
    <property type="match status" value="1"/>
</dbReference>
<evidence type="ECO:0000313" key="9">
    <source>
        <dbReference type="EMBL" id="SSD59659.1"/>
    </source>
</evidence>
<dbReference type="GO" id="GO:0005634">
    <property type="term" value="C:nucleus"/>
    <property type="evidence" value="ECO:0007669"/>
    <property type="project" value="UniProtKB-SubCell"/>
</dbReference>
<evidence type="ECO:0000256" key="6">
    <source>
        <dbReference type="ARBA" id="ARBA00022490"/>
    </source>
</evidence>
<comment type="pathway">
    <text evidence="3">tRNA modification; 5-methoxycarbonylmethyl-2-thiouridine-tRNA biosynthesis.</text>
</comment>
<evidence type="ECO:0000313" key="10">
    <source>
        <dbReference type="Proteomes" id="UP000262825"/>
    </source>
</evidence>
<evidence type="ECO:0000256" key="8">
    <source>
        <dbReference type="ARBA" id="ARBA00023242"/>
    </source>
</evidence>
<proteinExistence type="inferred from homology"/>
<dbReference type="EMBL" id="UFAJ01000180">
    <property type="protein sequence ID" value="SSD59659.1"/>
    <property type="molecule type" value="Genomic_DNA"/>
</dbReference>
<dbReference type="Gene3D" id="3.40.50.300">
    <property type="entry name" value="P-loop containing nucleotide triphosphate hydrolases"/>
    <property type="match status" value="1"/>
</dbReference>
<dbReference type="GO" id="GO:0002098">
    <property type="term" value="P:tRNA wobble uridine modification"/>
    <property type="evidence" value="ECO:0007669"/>
    <property type="project" value="InterPro"/>
</dbReference>
<dbReference type="PANTHER" id="PTHR15641:SF1">
    <property type="entry name" value="ELONGATOR COMPLEX PROTEIN 5"/>
    <property type="match status" value="1"/>
</dbReference>
<dbReference type="VEuPathDB" id="FungiDB:SCODWIG_01420"/>
<gene>
    <name evidence="9" type="ORF">SCODWIG_01420</name>
</gene>
<dbReference type="GO" id="GO:0033588">
    <property type="term" value="C:elongator holoenzyme complex"/>
    <property type="evidence" value="ECO:0007669"/>
    <property type="project" value="InterPro"/>
</dbReference>